<dbReference type="EMBL" id="NBIV01000244">
    <property type="protein sequence ID" value="PXF41014.1"/>
    <property type="molecule type" value="Genomic_DNA"/>
</dbReference>
<name>A0A2V3IG11_9FLOR</name>
<evidence type="ECO:0000313" key="3">
    <source>
        <dbReference type="EMBL" id="PXF41014.1"/>
    </source>
</evidence>
<gene>
    <name evidence="3" type="ORF">BWQ96_09269</name>
</gene>
<feature type="compositionally biased region" description="Acidic residues" evidence="2">
    <location>
        <begin position="63"/>
        <end position="77"/>
    </location>
</feature>
<sequence>MSGVDGKVTEMHELLGAMAEAREGIQRDKSAEKDEKRRKEIEKEKMGKEMVARSLVRKSENGPDVEGDVDTQGEEEGSLSKRRRLSGRLRGGMAGELSSFGQALKEADMLRVQIGQERLILERKRLKVEQEGREKERELRREEREALDKLELDKFKLMMEMFASKRE</sequence>
<comment type="caution">
    <text evidence="3">The sequence shown here is derived from an EMBL/GenBank/DDBJ whole genome shotgun (WGS) entry which is preliminary data.</text>
</comment>
<accession>A0A2V3IG11</accession>
<evidence type="ECO:0000256" key="1">
    <source>
        <dbReference type="SAM" id="Coils"/>
    </source>
</evidence>
<evidence type="ECO:0000313" key="4">
    <source>
        <dbReference type="Proteomes" id="UP000247409"/>
    </source>
</evidence>
<feature type="region of interest" description="Disordered" evidence="2">
    <location>
        <begin position="1"/>
        <end position="92"/>
    </location>
</feature>
<keyword evidence="4" id="KW-1185">Reference proteome</keyword>
<dbReference type="AlphaFoldDB" id="A0A2V3IG11"/>
<feature type="compositionally biased region" description="Basic and acidic residues" evidence="2">
    <location>
        <begin position="20"/>
        <end position="61"/>
    </location>
</feature>
<evidence type="ECO:0000256" key="2">
    <source>
        <dbReference type="SAM" id="MobiDB-lite"/>
    </source>
</evidence>
<reference evidence="3 4" key="1">
    <citation type="journal article" date="2018" name="Mol. Biol. Evol.">
        <title>Analysis of the draft genome of the red seaweed Gracilariopsis chorda provides insights into genome size evolution in Rhodophyta.</title>
        <authorList>
            <person name="Lee J."/>
            <person name="Yang E.C."/>
            <person name="Graf L."/>
            <person name="Yang J.H."/>
            <person name="Qiu H."/>
            <person name="Zel Zion U."/>
            <person name="Chan C.X."/>
            <person name="Stephens T.G."/>
            <person name="Weber A.P.M."/>
            <person name="Boo G.H."/>
            <person name="Boo S.M."/>
            <person name="Kim K.M."/>
            <person name="Shin Y."/>
            <person name="Jung M."/>
            <person name="Lee S.J."/>
            <person name="Yim H.S."/>
            <person name="Lee J.H."/>
            <person name="Bhattacharya D."/>
            <person name="Yoon H.S."/>
        </authorList>
    </citation>
    <scope>NUCLEOTIDE SEQUENCE [LARGE SCALE GENOMIC DNA]</scope>
    <source>
        <strain evidence="3 4">SKKU-2015</strain>
        <tissue evidence="3">Whole body</tissue>
    </source>
</reference>
<proteinExistence type="predicted"/>
<dbReference type="Proteomes" id="UP000247409">
    <property type="component" value="Unassembled WGS sequence"/>
</dbReference>
<keyword evidence="1" id="KW-0175">Coiled coil</keyword>
<protein>
    <submittedName>
        <fullName evidence="3">Uncharacterized protein</fullName>
    </submittedName>
</protein>
<feature type="coiled-coil region" evidence="1">
    <location>
        <begin position="125"/>
        <end position="153"/>
    </location>
</feature>
<organism evidence="3 4">
    <name type="scientific">Gracilariopsis chorda</name>
    <dbReference type="NCBI Taxonomy" id="448386"/>
    <lineage>
        <taxon>Eukaryota</taxon>
        <taxon>Rhodophyta</taxon>
        <taxon>Florideophyceae</taxon>
        <taxon>Rhodymeniophycidae</taxon>
        <taxon>Gracilariales</taxon>
        <taxon>Gracilariaceae</taxon>
        <taxon>Gracilariopsis</taxon>
    </lineage>
</organism>